<organism evidence="2 3">
    <name type="scientific">Tropilaelaps mercedesae</name>
    <dbReference type="NCBI Taxonomy" id="418985"/>
    <lineage>
        <taxon>Eukaryota</taxon>
        <taxon>Metazoa</taxon>
        <taxon>Ecdysozoa</taxon>
        <taxon>Arthropoda</taxon>
        <taxon>Chelicerata</taxon>
        <taxon>Arachnida</taxon>
        <taxon>Acari</taxon>
        <taxon>Parasitiformes</taxon>
        <taxon>Mesostigmata</taxon>
        <taxon>Gamasina</taxon>
        <taxon>Dermanyssoidea</taxon>
        <taxon>Laelapidae</taxon>
        <taxon>Tropilaelaps</taxon>
    </lineage>
</organism>
<feature type="compositionally biased region" description="Basic and acidic residues" evidence="1">
    <location>
        <begin position="342"/>
        <end position="362"/>
    </location>
</feature>
<proteinExistence type="predicted"/>
<feature type="compositionally biased region" description="Polar residues" evidence="1">
    <location>
        <begin position="16"/>
        <end position="29"/>
    </location>
</feature>
<feature type="compositionally biased region" description="Polar residues" evidence="1">
    <location>
        <begin position="43"/>
        <end position="61"/>
    </location>
</feature>
<dbReference type="EMBL" id="MNPL01004545">
    <property type="protein sequence ID" value="OQR76679.1"/>
    <property type="molecule type" value="Genomic_DNA"/>
</dbReference>
<feature type="non-terminal residue" evidence="2">
    <location>
        <position position="478"/>
    </location>
</feature>
<dbReference type="AlphaFoldDB" id="A0A1V9XT68"/>
<dbReference type="Proteomes" id="UP000192247">
    <property type="component" value="Unassembled WGS sequence"/>
</dbReference>
<feature type="region of interest" description="Disordered" evidence="1">
    <location>
        <begin position="433"/>
        <end position="478"/>
    </location>
</feature>
<feature type="region of interest" description="Disordered" evidence="1">
    <location>
        <begin position="301"/>
        <end position="320"/>
    </location>
</feature>
<name>A0A1V9XT68_9ACAR</name>
<feature type="region of interest" description="Disordered" evidence="1">
    <location>
        <begin position="340"/>
        <end position="372"/>
    </location>
</feature>
<gene>
    <name evidence="2" type="ORF">BIW11_07624</name>
</gene>
<accession>A0A1V9XT68</accession>
<feature type="non-terminal residue" evidence="2">
    <location>
        <position position="1"/>
    </location>
</feature>
<feature type="compositionally biased region" description="Basic and acidic residues" evidence="1">
    <location>
        <begin position="446"/>
        <end position="455"/>
    </location>
</feature>
<sequence length="478" mass="53661">SAHTHRISEFAFGSSIGANQAPTQLQPARSDSDLLEGTRENSRPNQTQVSPSTLRDSTSTYSGSIRRAAISELHLDQIASSSLSISQRAYHSANQRQLRSLSVATLDQNSQTEQRSPEKYGTLRRSSRCYEDPKYLAYSAKAKPVQPPVVPPNSYSIRKDIYGTYRAAKKYTAPKIPVELESSNQEPIYAEPLDHCKPPMTSEDMRAAQEQAHGNMQQQQPNENIYQEIRGTATLSRKERQLAELALELERARYHSVPNRRSAPAIDEYASHWDPIIRQFAHDQQRPQQLLSSYVVNQGLRSSSQSRKSRQAPAIPRTVSSAGGSISRVGLFGLKKFLKRGSNKEQEKDEKHEIRAKDRDAPSEFTTSASKKTWKAELHINQPRSTSRPEILHPSDLERLGDAVIYQAPRLNASKLERFGSVLHGTSEAQFQPLLDMESVPPPPPMRERPFRESSEVETFNGSGISRPRAVNGLDQQR</sequence>
<evidence type="ECO:0000313" key="3">
    <source>
        <dbReference type="Proteomes" id="UP000192247"/>
    </source>
</evidence>
<protein>
    <submittedName>
        <fullName evidence="2">Uncharacterized protein</fullName>
    </submittedName>
</protein>
<feature type="region of interest" description="Disordered" evidence="1">
    <location>
        <begin position="1"/>
        <end position="61"/>
    </location>
</feature>
<evidence type="ECO:0000256" key="1">
    <source>
        <dbReference type="SAM" id="MobiDB-lite"/>
    </source>
</evidence>
<feature type="compositionally biased region" description="Basic and acidic residues" evidence="1">
    <location>
        <begin position="30"/>
        <end position="42"/>
    </location>
</feature>
<reference evidence="2 3" key="1">
    <citation type="journal article" date="2017" name="Gigascience">
        <title>Draft genome of the honey bee ectoparasitic mite, Tropilaelaps mercedesae, is shaped by the parasitic life history.</title>
        <authorList>
            <person name="Dong X."/>
            <person name="Armstrong S.D."/>
            <person name="Xia D."/>
            <person name="Makepeace B.L."/>
            <person name="Darby A.C."/>
            <person name="Kadowaki T."/>
        </authorList>
    </citation>
    <scope>NUCLEOTIDE SEQUENCE [LARGE SCALE GENOMIC DNA]</scope>
    <source>
        <strain evidence="2">Wuxi-XJTLU</strain>
    </source>
</reference>
<evidence type="ECO:0000313" key="2">
    <source>
        <dbReference type="EMBL" id="OQR76679.1"/>
    </source>
</evidence>
<comment type="caution">
    <text evidence="2">The sequence shown here is derived from an EMBL/GenBank/DDBJ whole genome shotgun (WGS) entry which is preliminary data.</text>
</comment>
<keyword evidence="3" id="KW-1185">Reference proteome</keyword>
<dbReference type="InParanoid" id="A0A1V9XT68"/>